<dbReference type="Proteomes" id="UP000230750">
    <property type="component" value="Unassembled WGS sequence"/>
</dbReference>
<feature type="transmembrane region" description="Helical" evidence="12">
    <location>
        <begin position="114"/>
        <end position="135"/>
    </location>
</feature>
<evidence type="ECO:0000256" key="10">
    <source>
        <dbReference type="RuleBase" id="RU000688"/>
    </source>
</evidence>
<dbReference type="GO" id="GO:0005886">
    <property type="term" value="C:plasma membrane"/>
    <property type="evidence" value="ECO:0007669"/>
    <property type="project" value="UniProtKB-SubCell"/>
</dbReference>
<dbReference type="GO" id="GO:0004930">
    <property type="term" value="F:G protein-coupled receptor activity"/>
    <property type="evidence" value="ECO:0007669"/>
    <property type="project" value="UniProtKB-KW"/>
</dbReference>
<dbReference type="PROSITE" id="PS50262">
    <property type="entry name" value="G_PROTEIN_RECEP_F1_2"/>
    <property type="match status" value="1"/>
</dbReference>
<keyword evidence="3 10" id="KW-0812">Transmembrane</keyword>
<dbReference type="PANTHER" id="PTHR24248">
    <property type="entry name" value="ADRENERGIC RECEPTOR-RELATED G-PROTEIN COUPLED RECEPTOR"/>
    <property type="match status" value="1"/>
</dbReference>
<dbReference type="PROSITE" id="PS00237">
    <property type="entry name" value="G_PROTEIN_RECEP_F1_1"/>
    <property type="match status" value="1"/>
</dbReference>
<keyword evidence="8 10" id="KW-0675">Receptor</keyword>
<evidence type="ECO:0000256" key="4">
    <source>
        <dbReference type="ARBA" id="ARBA00022989"/>
    </source>
</evidence>
<gene>
    <name evidence="14" type="ORF">BSL78_06919</name>
</gene>
<dbReference type="CDD" id="cd14967">
    <property type="entry name" value="7tmA_amine_R-like"/>
    <property type="match status" value="1"/>
</dbReference>
<comment type="subcellular location">
    <subcellularLocation>
        <location evidence="1">Cell membrane</location>
        <topology evidence="1">Multi-pass membrane protein</topology>
    </subcellularLocation>
</comment>
<accession>A0A2G8L7E2</accession>
<dbReference type="SMART" id="SM01381">
    <property type="entry name" value="7TM_GPCR_Srsx"/>
    <property type="match status" value="1"/>
</dbReference>
<evidence type="ECO:0000256" key="12">
    <source>
        <dbReference type="SAM" id="Phobius"/>
    </source>
</evidence>
<feature type="transmembrane region" description="Helical" evidence="12">
    <location>
        <begin position="156"/>
        <end position="177"/>
    </location>
</feature>
<keyword evidence="9 10" id="KW-0807">Transducer</keyword>
<dbReference type="PRINTS" id="PR00237">
    <property type="entry name" value="GPCRRHODOPSN"/>
</dbReference>
<evidence type="ECO:0000256" key="8">
    <source>
        <dbReference type="ARBA" id="ARBA00023170"/>
    </source>
</evidence>
<evidence type="ECO:0000313" key="14">
    <source>
        <dbReference type="EMBL" id="PIK56181.1"/>
    </source>
</evidence>
<organism evidence="14 15">
    <name type="scientific">Stichopus japonicus</name>
    <name type="common">Sea cucumber</name>
    <dbReference type="NCBI Taxonomy" id="307972"/>
    <lineage>
        <taxon>Eukaryota</taxon>
        <taxon>Metazoa</taxon>
        <taxon>Echinodermata</taxon>
        <taxon>Eleutherozoa</taxon>
        <taxon>Echinozoa</taxon>
        <taxon>Holothuroidea</taxon>
        <taxon>Aspidochirotacea</taxon>
        <taxon>Aspidochirotida</taxon>
        <taxon>Stichopodidae</taxon>
        <taxon>Apostichopus</taxon>
    </lineage>
</organism>
<comment type="caution">
    <text evidence="14">The sequence shown here is derived from an EMBL/GenBank/DDBJ whole genome shotgun (WGS) entry which is preliminary data.</text>
</comment>
<feature type="transmembrane region" description="Helical" evidence="12">
    <location>
        <begin position="197"/>
        <end position="222"/>
    </location>
</feature>
<evidence type="ECO:0000256" key="1">
    <source>
        <dbReference type="ARBA" id="ARBA00004651"/>
    </source>
</evidence>
<keyword evidence="15" id="KW-1185">Reference proteome</keyword>
<dbReference type="STRING" id="307972.A0A2G8L7E2"/>
<evidence type="ECO:0000256" key="3">
    <source>
        <dbReference type="ARBA" id="ARBA00022692"/>
    </source>
</evidence>
<keyword evidence="5 10" id="KW-0297">G-protein coupled receptor</keyword>
<feature type="region of interest" description="Disordered" evidence="11">
    <location>
        <begin position="273"/>
        <end position="314"/>
    </location>
</feature>
<dbReference type="AlphaFoldDB" id="A0A2G8L7E2"/>
<keyword evidence="6 12" id="KW-0472">Membrane</keyword>
<keyword evidence="4 12" id="KW-1133">Transmembrane helix</keyword>
<dbReference type="InterPro" id="IPR000929">
    <property type="entry name" value="Dopamine_rcpt"/>
</dbReference>
<dbReference type="EMBL" id="MRZV01000185">
    <property type="protein sequence ID" value="PIK56181.1"/>
    <property type="molecule type" value="Genomic_DNA"/>
</dbReference>
<keyword evidence="7" id="KW-1015">Disulfide bond</keyword>
<dbReference type="PRINTS" id="PR00242">
    <property type="entry name" value="DOPAMINER"/>
</dbReference>
<feature type="compositionally biased region" description="Polar residues" evidence="11">
    <location>
        <begin position="273"/>
        <end position="284"/>
    </location>
</feature>
<dbReference type="InterPro" id="IPR000276">
    <property type="entry name" value="GPCR_Rhodpsn"/>
</dbReference>
<feature type="transmembrane region" description="Helical" evidence="12">
    <location>
        <begin position="71"/>
        <end position="94"/>
    </location>
</feature>
<dbReference type="Gene3D" id="1.20.1070.10">
    <property type="entry name" value="Rhodopsin 7-helix transmembrane proteins"/>
    <property type="match status" value="1"/>
</dbReference>
<dbReference type="OrthoDB" id="10010417at2759"/>
<feature type="domain" description="G-protein coupled receptors family 1 profile" evidence="13">
    <location>
        <begin position="55"/>
        <end position="376"/>
    </location>
</feature>
<feature type="transmembrane region" description="Helical" evidence="12">
    <location>
        <begin position="42"/>
        <end position="64"/>
    </location>
</feature>
<keyword evidence="2" id="KW-1003">Cell membrane</keyword>
<dbReference type="SUPFAM" id="SSF81321">
    <property type="entry name" value="Family A G protein-coupled receptor-like"/>
    <property type="match status" value="1"/>
</dbReference>
<feature type="transmembrane region" description="Helical" evidence="12">
    <location>
        <begin position="322"/>
        <end position="349"/>
    </location>
</feature>
<dbReference type="Pfam" id="PF00001">
    <property type="entry name" value="7tm_1"/>
    <property type="match status" value="1"/>
</dbReference>
<evidence type="ECO:0000256" key="5">
    <source>
        <dbReference type="ARBA" id="ARBA00023040"/>
    </source>
</evidence>
<evidence type="ECO:0000313" key="15">
    <source>
        <dbReference type="Proteomes" id="UP000230750"/>
    </source>
</evidence>
<name>A0A2G8L7E2_STIJA</name>
<dbReference type="InterPro" id="IPR017452">
    <property type="entry name" value="GPCR_Rhodpsn_7TM"/>
</dbReference>
<evidence type="ECO:0000256" key="11">
    <source>
        <dbReference type="SAM" id="MobiDB-lite"/>
    </source>
</evidence>
<evidence type="ECO:0000256" key="9">
    <source>
        <dbReference type="ARBA" id="ARBA00023224"/>
    </source>
</evidence>
<evidence type="ECO:0000259" key="13">
    <source>
        <dbReference type="PROSITE" id="PS50262"/>
    </source>
</evidence>
<proteinExistence type="inferred from homology"/>
<evidence type="ECO:0000256" key="2">
    <source>
        <dbReference type="ARBA" id="ARBA00022475"/>
    </source>
</evidence>
<feature type="transmembrane region" description="Helical" evidence="12">
    <location>
        <begin position="361"/>
        <end position="379"/>
    </location>
</feature>
<reference evidence="14 15" key="1">
    <citation type="journal article" date="2017" name="PLoS Biol.">
        <title>The sea cucumber genome provides insights into morphological evolution and visceral regeneration.</title>
        <authorList>
            <person name="Zhang X."/>
            <person name="Sun L."/>
            <person name="Yuan J."/>
            <person name="Sun Y."/>
            <person name="Gao Y."/>
            <person name="Zhang L."/>
            <person name="Li S."/>
            <person name="Dai H."/>
            <person name="Hamel J.F."/>
            <person name="Liu C."/>
            <person name="Yu Y."/>
            <person name="Liu S."/>
            <person name="Lin W."/>
            <person name="Guo K."/>
            <person name="Jin S."/>
            <person name="Xu P."/>
            <person name="Storey K.B."/>
            <person name="Huan P."/>
            <person name="Zhang T."/>
            <person name="Zhou Y."/>
            <person name="Zhang J."/>
            <person name="Lin C."/>
            <person name="Li X."/>
            <person name="Xing L."/>
            <person name="Huo D."/>
            <person name="Sun M."/>
            <person name="Wang L."/>
            <person name="Mercier A."/>
            <person name="Li F."/>
            <person name="Yang H."/>
            <person name="Xiang J."/>
        </authorList>
    </citation>
    <scope>NUCLEOTIDE SEQUENCE [LARGE SCALE GENOMIC DNA]</scope>
    <source>
        <strain evidence="14">Shaxun</strain>
        <tissue evidence="14">Muscle</tissue>
    </source>
</reference>
<sequence>MESLDTNFTTMRDDVTGNSVTIDDTTGENEEDISLIALTAKLVILGCLIVCGVVGNTLVVISVFKFRSLRIVANYFIVSLAAADLMVSFLIMPMALHQEITRGVWKLGGGICDLWVAIDVLTCTSSIWNLCSISVDRFLAINHPIQYAIRRTPTMAVVVIVSMWLFCFMISIPALLAVGGFDETKGQGECALNVSPIFQISSSMLSFYFPCFILLFVYYKIYRSVQALSKRRPGEKVIPKRVLRDPTSRAETLNTKAETMATQIDEMDRLKIQQPNGSGSTASGMSELPNTECLPSKPSKSISKRDRHQSTKKISVAKERRATSVLSIVVTVFICCWLPFFITNVLIGIGCNVTFQTFNAVTWLGWANSAANPLIYTIFNREFRQAFRKILTCKMNQHSPYSQRY</sequence>
<evidence type="ECO:0000256" key="7">
    <source>
        <dbReference type="ARBA" id="ARBA00023157"/>
    </source>
</evidence>
<comment type="similarity">
    <text evidence="10">Belongs to the G-protein coupled receptor 1 family.</text>
</comment>
<protein>
    <recommendedName>
        <fullName evidence="13">G-protein coupled receptors family 1 profile domain-containing protein</fullName>
    </recommendedName>
</protein>
<evidence type="ECO:0000256" key="6">
    <source>
        <dbReference type="ARBA" id="ARBA00023136"/>
    </source>
</evidence>